<dbReference type="PANTHER" id="PTHR47271">
    <property type="entry name" value="ARGININE DEIMINASE"/>
    <property type="match status" value="1"/>
</dbReference>
<evidence type="ECO:0000313" key="9">
    <source>
        <dbReference type="Proteomes" id="UP000261212"/>
    </source>
</evidence>
<dbReference type="SUPFAM" id="SSF55909">
    <property type="entry name" value="Pentein"/>
    <property type="match status" value="1"/>
</dbReference>
<dbReference type="PANTHER" id="PTHR47271:SF2">
    <property type="entry name" value="ARGININE DEIMINASE"/>
    <property type="match status" value="1"/>
</dbReference>
<dbReference type="GO" id="GO:0016990">
    <property type="term" value="F:arginine deiminase activity"/>
    <property type="evidence" value="ECO:0007669"/>
    <property type="project" value="UniProtKB-UniRule"/>
</dbReference>
<dbReference type="HAMAP" id="MF_00242">
    <property type="entry name" value="Arg_deiminase"/>
    <property type="match status" value="1"/>
</dbReference>
<dbReference type="Pfam" id="PF02274">
    <property type="entry name" value="ADI"/>
    <property type="match status" value="1"/>
</dbReference>
<sequence>MDKLSINSEIGKLNKILLHRPGFELDRITPEDLKEVLFDDIPWMSRMRKEHDGFAKVLKETGTEVLYVTDCLLEVINNNEQAKKELVELALEEVQYDNITINGLREFLLSLDNKELIRCIIAGLSESEVKSSRVTLSDYMQDKYPYYFKPIPNLYFMRDVGVVIKNGVALSRMKTPIRRRESLIVRLIYKYHPDFSGVPVYFDNKEEKMSLEGGDVLILSKECVLIGFSERTSLEGIDKLASNLLNSNSGVKKVLAVKIPHERAFMHLDTVFTMVDYDKFVIFPNIINDIEVITITSGGKSTLKYEAEENLKTALAKALNLPSVKLIKSGGSSSVISAREQWNDSTNTLAISPGVVITYNRNEISNEILDRNGIKVLSIEGSELVRGRGGPRCMSMPLVREDIDF</sequence>
<gene>
    <name evidence="6" type="primary">arcA</name>
    <name evidence="8" type="ORF">DW687_02570</name>
</gene>
<dbReference type="NCBIfam" id="NF002381">
    <property type="entry name" value="PRK01388.1"/>
    <property type="match status" value="1"/>
</dbReference>
<comment type="similarity">
    <text evidence="2 6">Belongs to the arginine deiminase family.</text>
</comment>
<evidence type="ECO:0000256" key="7">
    <source>
        <dbReference type="PIRSR" id="PIRSR006356-1"/>
    </source>
</evidence>
<dbReference type="Gene3D" id="1.10.3930.10">
    <property type="entry name" value="Arginine deiminase"/>
    <property type="match status" value="1"/>
</dbReference>
<dbReference type="InterPro" id="IPR003876">
    <property type="entry name" value="Arg_deiminase"/>
</dbReference>
<comment type="catalytic activity">
    <reaction evidence="5 6">
        <text>L-arginine + H2O = L-citrulline + NH4(+)</text>
        <dbReference type="Rhea" id="RHEA:19597"/>
        <dbReference type="ChEBI" id="CHEBI:15377"/>
        <dbReference type="ChEBI" id="CHEBI:28938"/>
        <dbReference type="ChEBI" id="CHEBI:32682"/>
        <dbReference type="ChEBI" id="CHEBI:57743"/>
        <dbReference type="EC" id="3.5.3.6"/>
    </reaction>
</comment>
<dbReference type="AlphaFoldDB" id="A0A3E3E103"/>
<evidence type="ECO:0000256" key="4">
    <source>
        <dbReference type="ARBA" id="ARBA00022801"/>
    </source>
</evidence>
<accession>A0A3E3E103</accession>
<dbReference type="Proteomes" id="UP000261212">
    <property type="component" value="Unassembled WGS sequence"/>
</dbReference>
<dbReference type="RefSeq" id="WP_117531392.1">
    <property type="nucleotide sequence ID" value="NZ_CAUFKS010000028.1"/>
</dbReference>
<protein>
    <recommendedName>
        <fullName evidence="6">Arginine deiminase</fullName>
        <shortName evidence="6">ADI</shortName>
        <ecNumber evidence="6">3.5.3.6</ecNumber>
    </recommendedName>
    <alternativeName>
        <fullName evidence="6">Arginine dihydrolase</fullName>
        <shortName evidence="6">AD</shortName>
    </alternativeName>
</protein>
<evidence type="ECO:0000256" key="5">
    <source>
        <dbReference type="ARBA" id="ARBA00049429"/>
    </source>
</evidence>
<dbReference type="UniPathway" id="UPA00254">
    <property type="reaction ID" value="UER00364"/>
</dbReference>
<comment type="subcellular location">
    <subcellularLocation>
        <location evidence="6">Cytoplasm</location>
    </subcellularLocation>
</comment>
<dbReference type="EMBL" id="QUSM01000002">
    <property type="protein sequence ID" value="RGD75227.1"/>
    <property type="molecule type" value="Genomic_DNA"/>
</dbReference>
<name>A0A3E3E103_9FIRM</name>
<dbReference type="PIRSF" id="PIRSF006356">
    <property type="entry name" value="Arg_deiminase"/>
    <property type="match status" value="1"/>
</dbReference>
<evidence type="ECO:0000256" key="2">
    <source>
        <dbReference type="ARBA" id="ARBA00010206"/>
    </source>
</evidence>
<dbReference type="Gene3D" id="3.75.10.10">
    <property type="entry name" value="L-arginine/glycine Amidinotransferase, Chain A"/>
    <property type="match status" value="1"/>
</dbReference>
<evidence type="ECO:0000256" key="3">
    <source>
        <dbReference type="ARBA" id="ARBA00022503"/>
    </source>
</evidence>
<feature type="active site" description="Amidino-cysteine intermediate" evidence="6 7">
    <location>
        <position position="393"/>
    </location>
</feature>
<keyword evidence="4 6" id="KW-0378">Hydrolase</keyword>
<keyword evidence="3 6" id="KW-0056">Arginine metabolism</keyword>
<organism evidence="8 9">
    <name type="scientific">Anaerofustis stercorihominis</name>
    <dbReference type="NCBI Taxonomy" id="214853"/>
    <lineage>
        <taxon>Bacteria</taxon>
        <taxon>Bacillati</taxon>
        <taxon>Bacillota</taxon>
        <taxon>Clostridia</taxon>
        <taxon>Eubacteriales</taxon>
        <taxon>Eubacteriaceae</taxon>
        <taxon>Anaerofustis</taxon>
    </lineage>
</organism>
<evidence type="ECO:0000313" key="8">
    <source>
        <dbReference type="EMBL" id="RGD75227.1"/>
    </source>
</evidence>
<dbReference type="EC" id="3.5.3.6" evidence="6"/>
<evidence type="ECO:0000256" key="6">
    <source>
        <dbReference type="HAMAP-Rule" id="MF_00242"/>
    </source>
</evidence>
<proteinExistence type="inferred from homology"/>
<dbReference type="GO" id="GO:0019546">
    <property type="term" value="P:L-arginine deiminase pathway"/>
    <property type="evidence" value="ECO:0007669"/>
    <property type="project" value="TreeGrafter"/>
</dbReference>
<dbReference type="GO" id="GO:0005737">
    <property type="term" value="C:cytoplasm"/>
    <property type="evidence" value="ECO:0007669"/>
    <property type="project" value="UniProtKB-SubCell"/>
</dbReference>
<reference evidence="8 9" key="1">
    <citation type="submission" date="2018-08" db="EMBL/GenBank/DDBJ databases">
        <title>A genome reference for cultivated species of the human gut microbiota.</title>
        <authorList>
            <person name="Zou Y."/>
            <person name="Xue W."/>
            <person name="Luo G."/>
        </authorList>
    </citation>
    <scope>NUCLEOTIDE SEQUENCE [LARGE SCALE GENOMIC DNA]</scope>
    <source>
        <strain evidence="8 9">AM25-6</strain>
    </source>
</reference>
<keyword evidence="6" id="KW-0963">Cytoplasm</keyword>
<evidence type="ECO:0000256" key="1">
    <source>
        <dbReference type="ARBA" id="ARBA00005213"/>
    </source>
</evidence>
<comment type="pathway">
    <text evidence="1 6">Amino-acid degradation; L-arginine degradation via ADI pathway; carbamoyl phosphate from L-arginine: step 1/2.</text>
</comment>
<comment type="caution">
    <text evidence="8">The sequence shown here is derived from an EMBL/GenBank/DDBJ whole genome shotgun (WGS) entry which is preliminary data.</text>
</comment>
<dbReference type="PRINTS" id="PR01466">
    <property type="entry name" value="ARGDEIMINASE"/>
</dbReference>